<dbReference type="AlphaFoldDB" id="A0A842HF48"/>
<feature type="compositionally biased region" description="Low complexity" evidence="1">
    <location>
        <begin position="98"/>
        <end position="109"/>
    </location>
</feature>
<sequence length="119" mass="13435">MSWKNTVKGVVERIFEPEDVTDKFTKQRLWLKIGDKYPQIVEFEAANAKIECLQGVKPGTLVEIDFTLRGRTGQGKYSDRVFNSVSLQDIRLLDGVRQSSPHPAPQASPGNEEDEDVPF</sequence>
<reference evidence="2 3" key="1">
    <citation type="submission" date="2020-07" db="EMBL/GenBank/DDBJ databases">
        <authorList>
            <person name="Feng X."/>
        </authorList>
    </citation>
    <scope>NUCLEOTIDE SEQUENCE [LARGE SCALE GENOMIC DNA]</scope>
    <source>
        <strain evidence="2 3">JCM31066</strain>
    </source>
</reference>
<keyword evidence="3" id="KW-1185">Reference proteome</keyword>
<evidence type="ECO:0000313" key="3">
    <source>
        <dbReference type="Proteomes" id="UP000546464"/>
    </source>
</evidence>
<name>A0A842HF48_9BACT</name>
<evidence type="ECO:0000313" key="2">
    <source>
        <dbReference type="EMBL" id="MBC2594889.1"/>
    </source>
</evidence>
<dbReference type="InterPro" id="IPR021474">
    <property type="entry name" value="DUF3127"/>
</dbReference>
<accession>A0A842HF48</accession>
<protein>
    <submittedName>
        <fullName evidence="2">DUF3127 domain-containing protein</fullName>
    </submittedName>
</protein>
<proteinExistence type="predicted"/>
<organism evidence="2 3">
    <name type="scientific">Ruficoccus amylovorans</name>
    <dbReference type="NCBI Taxonomy" id="1804625"/>
    <lineage>
        <taxon>Bacteria</taxon>
        <taxon>Pseudomonadati</taxon>
        <taxon>Verrucomicrobiota</taxon>
        <taxon>Opitutia</taxon>
        <taxon>Puniceicoccales</taxon>
        <taxon>Cerasicoccaceae</taxon>
        <taxon>Ruficoccus</taxon>
    </lineage>
</organism>
<dbReference type="EMBL" id="JACHVB010000035">
    <property type="protein sequence ID" value="MBC2594889.1"/>
    <property type="molecule type" value="Genomic_DNA"/>
</dbReference>
<evidence type="ECO:0000256" key="1">
    <source>
        <dbReference type="SAM" id="MobiDB-lite"/>
    </source>
</evidence>
<dbReference type="RefSeq" id="WP_185675856.1">
    <property type="nucleotide sequence ID" value="NZ_JACHVB010000035.1"/>
</dbReference>
<dbReference type="Proteomes" id="UP000546464">
    <property type="component" value="Unassembled WGS sequence"/>
</dbReference>
<gene>
    <name evidence="2" type="ORF">H5P28_11535</name>
</gene>
<feature type="region of interest" description="Disordered" evidence="1">
    <location>
        <begin position="95"/>
        <end position="119"/>
    </location>
</feature>
<comment type="caution">
    <text evidence="2">The sequence shown here is derived from an EMBL/GenBank/DDBJ whole genome shotgun (WGS) entry which is preliminary data.</text>
</comment>
<dbReference type="Pfam" id="PF11325">
    <property type="entry name" value="DUF3127"/>
    <property type="match status" value="1"/>
</dbReference>